<evidence type="ECO:0000256" key="2">
    <source>
        <dbReference type="SAM" id="MobiDB-lite"/>
    </source>
</evidence>
<dbReference type="Gene3D" id="1.20.120.330">
    <property type="entry name" value="Nucleotidyltransferases domain 2"/>
    <property type="match status" value="1"/>
</dbReference>
<dbReference type="InterPro" id="IPR038729">
    <property type="entry name" value="Rad50/SbcC_AAA"/>
</dbReference>
<proteinExistence type="predicted"/>
<dbReference type="GO" id="GO:0006302">
    <property type="term" value="P:double-strand break repair"/>
    <property type="evidence" value="ECO:0007669"/>
    <property type="project" value="InterPro"/>
</dbReference>
<organism evidence="4 5">
    <name type="scientific">Longibacter salinarum</name>
    <dbReference type="NCBI Taxonomy" id="1850348"/>
    <lineage>
        <taxon>Bacteria</taxon>
        <taxon>Pseudomonadati</taxon>
        <taxon>Rhodothermota</taxon>
        <taxon>Rhodothermia</taxon>
        <taxon>Rhodothermales</taxon>
        <taxon>Salisaetaceae</taxon>
        <taxon>Longibacter</taxon>
    </lineage>
</organism>
<dbReference type="AlphaFoldDB" id="A0A2A8CZZ2"/>
<feature type="region of interest" description="Disordered" evidence="2">
    <location>
        <begin position="778"/>
        <end position="799"/>
    </location>
</feature>
<name>A0A2A8CZZ2_9BACT</name>
<dbReference type="Proteomes" id="UP000220102">
    <property type="component" value="Unassembled WGS sequence"/>
</dbReference>
<gene>
    <name evidence="4" type="ORF">CRI94_04335</name>
</gene>
<feature type="region of interest" description="Disordered" evidence="2">
    <location>
        <begin position="1"/>
        <end position="22"/>
    </location>
</feature>
<dbReference type="Gene3D" id="3.40.50.300">
    <property type="entry name" value="P-loop containing nucleotide triphosphate hydrolases"/>
    <property type="match status" value="2"/>
</dbReference>
<dbReference type="PANTHER" id="PTHR32114:SF2">
    <property type="entry name" value="ABC TRANSPORTER ABCH.3"/>
    <property type="match status" value="1"/>
</dbReference>
<keyword evidence="1" id="KW-0175">Coiled coil</keyword>
<evidence type="ECO:0000313" key="5">
    <source>
        <dbReference type="Proteomes" id="UP000220102"/>
    </source>
</evidence>
<dbReference type="OrthoDB" id="9795626at2"/>
<dbReference type="SUPFAM" id="SSF52540">
    <property type="entry name" value="P-loop containing nucleoside triphosphate hydrolases"/>
    <property type="match status" value="1"/>
</dbReference>
<sequence length="1064" mass="119158">MRSNGNTRRAEKHLHAPFRSSSSPLRTSCSAFRISNSAFRPRMTPLRLTLSEFGPYTNTQTIDFDELDNQRLFLIHGPTGSGKTALLDAICFALYGETSGDERDGQELRSDFANDDDPTEVELDFQLGERLFRVTRRPRQDLAKQRGDGLTTHSEDATLWERTDVDDTGGPDEGKVLAEGKRSVDSTIHDLLGFEVDQFRQVVMLPQGKFRRFLSSSSKDRENLLKVLFETRPYEELEDTLKAMKKEAREAVDQVLNRQTVELERHGVEDVDALEEKRDRARDIHQKALAWLNDLKSRHQEAVEALQSAKKDRERLDELDEAKDALATLEQQTDAHAERKRTLQAAEQAAKVFPYQKTLKERREEAEQAKKALDDAVSAQEDAKVKLEAAQDALASERDRDEQRDSLRQRLAQLDELEDTVEELDRVDGDLDAAMSEKEKAETAYSEANTKKATVEEKQSEARERREEAQQMVVQLELLQTKAEDAERRLQEATALERKREELEKAEAAVRSAKEEIQKKENRLSDAQAHLDGLEQRRMEGYATVLAENLSAAEPCPVCGGREHPAPATGAHDVPEPSTLEEARAAITVAREELTVARDDLSEAKKEEARVQTAIEGILKRDDDLQDTDIPSLESARHSAQKKLDAAQSAKKELLTIDETIEQHDEKLSELEDEISAARAALQDADTEITRLRSRRDTLAEKVPGDLSTSDALSEARETAASTLEELEEALETAIQTRDNAKTAFAEARATVKSAQTRLNDATEKASKAEETFRDELGSAGFESRSAYDDARRPEDEKERLRKRIEQFESDLSDARGRVQRARKEAKGIEAPDVEAAEARRDQLATWVEHQQQRVFKIKNAADEAADGLEALADLRDALQAADERFSDVGALADAARGDNDHNLSLQRFVLATRLEEVLEVANEHVARMSQDRYRLRRHDEVRHGGRAAGLDLMVHDAFTGTERPVSTLSGGEGFQTALALALGLSDVVQRVAGGRHIETIFIDEGFGSLDPEALDRAMESLLSLQESGRLVGIISHVTDLKQRVQARIEVMPSQQGSTVELVR</sequence>
<dbReference type="Pfam" id="PF13558">
    <property type="entry name" value="SbcC_Walker_B"/>
    <property type="match status" value="1"/>
</dbReference>
<dbReference type="GO" id="GO:0016887">
    <property type="term" value="F:ATP hydrolysis activity"/>
    <property type="evidence" value="ECO:0007669"/>
    <property type="project" value="InterPro"/>
</dbReference>
<evidence type="ECO:0000313" key="4">
    <source>
        <dbReference type="EMBL" id="PEN14272.1"/>
    </source>
</evidence>
<protein>
    <recommendedName>
        <fullName evidence="3">Rad50/SbcC-type AAA domain-containing protein</fullName>
    </recommendedName>
</protein>
<comment type="caution">
    <text evidence="4">The sequence shown here is derived from an EMBL/GenBank/DDBJ whole genome shotgun (WGS) entry which is preliminary data.</text>
</comment>
<feature type="region of interest" description="Disordered" evidence="2">
    <location>
        <begin position="436"/>
        <end position="465"/>
    </location>
</feature>
<dbReference type="InterPro" id="IPR027417">
    <property type="entry name" value="P-loop_NTPase"/>
</dbReference>
<feature type="compositionally biased region" description="Basic and acidic residues" evidence="2">
    <location>
        <begin position="786"/>
        <end position="799"/>
    </location>
</feature>
<dbReference type="PANTHER" id="PTHR32114">
    <property type="entry name" value="ABC TRANSPORTER ABCH.3"/>
    <property type="match status" value="1"/>
</dbReference>
<reference evidence="4 5" key="1">
    <citation type="submission" date="2017-10" db="EMBL/GenBank/DDBJ databases">
        <title>Draft genome of Longibacter Salinarum.</title>
        <authorList>
            <person name="Goh K.M."/>
            <person name="Shamsir M.S."/>
            <person name="Lim S.W."/>
        </authorList>
    </citation>
    <scope>NUCLEOTIDE SEQUENCE [LARGE SCALE GENOMIC DNA]</scope>
    <source>
        <strain evidence="4 5">KCTC 52045</strain>
    </source>
</reference>
<keyword evidence="5" id="KW-1185">Reference proteome</keyword>
<feature type="domain" description="Rad50/SbcC-type AAA" evidence="3">
    <location>
        <begin position="47"/>
        <end position="332"/>
    </location>
</feature>
<evidence type="ECO:0000259" key="3">
    <source>
        <dbReference type="Pfam" id="PF13476"/>
    </source>
</evidence>
<accession>A0A2A8CZZ2</accession>
<dbReference type="Pfam" id="PF13476">
    <property type="entry name" value="AAA_23"/>
    <property type="match status" value="1"/>
</dbReference>
<dbReference type="EMBL" id="PDEQ01000002">
    <property type="protein sequence ID" value="PEN14272.1"/>
    <property type="molecule type" value="Genomic_DNA"/>
</dbReference>
<evidence type="ECO:0000256" key="1">
    <source>
        <dbReference type="SAM" id="Coils"/>
    </source>
</evidence>
<feature type="coiled-coil region" evidence="1">
    <location>
        <begin position="580"/>
        <end position="607"/>
    </location>
</feature>
<feature type="compositionally biased region" description="Basic and acidic residues" evidence="2">
    <location>
        <begin position="449"/>
        <end position="465"/>
    </location>
</feature>